<dbReference type="AlphaFoldDB" id="A0A0M0GIB5"/>
<feature type="compositionally biased region" description="Basic and acidic residues" evidence="1">
    <location>
        <begin position="241"/>
        <end position="254"/>
    </location>
</feature>
<evidence type="ECO:0000256" key="1">
    <source>
        <dbReference type="SAM" id="MobiDB-lite"/>
    </source>
</evidence>
<name>A0A0M0GIB5_SPOGL</name>
<dbReference type="EMBL" id="LGUF01000007">
    <property type="protein sequence ID" value="KON89589.1"/>
    <property type="molecule type" value="Genomic_DNA"/>
</dbReference>
<reference evidence="3" key="1">
    <citation type="submission" date="2015-07" db="EMBL/GenBank/DDBJ databases">
        <title>Fjat-10036 dsm4.</title>
        <authorList>
            <person name="Liu B."/>
            <person name="Wang J."/>
            <person name="Zhu Y."/>
            <person name="Liu G."/>
            <person name="Chen Q."/>
            <person name="Chen Z."/>
            <person name="Lan J."/>
            <person name="Che J."/>
            <person name="Ge C."/>
            <person name="Shi H."/>
            <person name="Pan Z."/>
            <person name="Liu X."/>
        </authorList>
    </citation>
    <scope>NUCLEOTIDE SEQUENCE [LARGE SCALE GENOMIC DNA]</scope>
    <source>
        <strain evidence="3">DSM 4</strain>
    </source>
</reference>
<feature type="region of interest" description="Disordered" evidence="1">
    <location>
        <begin position="153"/>
        <end position="254"/>
    </location>
</feature>
<feature type="compositionally biased region" description="Basic and acidic residues" evidence="1">
    <location>
        <begin position="156"/>
        <end position="182"/>
    </location>
</feature>
<evidence type="ECO:0000313" key="3">
    <source>
        <dbReference type="Proteomes" id="UP000037109"/>
    </source>
</evidence>
<dbReference type="OrthoDB" id="2903325at2"/>
<evidence type="ECO:0000313" key="2">
    <source>
        <dbReference type="EMBL" id="KON89589.1"/>
    </source>
</evidence>
<dbReference type="PATRIC" id="fig|1459.3.peg.5295"/>
<comment type="caution">
    <text evidence="2">The sequence shown here is derived from an EMBL/GenBank/DDBJ whole genome shotgun (WGS) entry which is preliminary data.</text>
</comment>
<gene>
    <name evidence="2" type="ORF">AF332_24025</name>
</gene>
<sequence>MKLKKSRFIFISVLTLFYLLTFILSRYDTFAWFTSESTASAEITNATTSDLLWIKGEIQYEENCQLSSTVMIKNISTIDIPFSLELKGKDGSTHVISKTLHPNETFTSKPNITHNPLNDCTIKQVEYDLTALNSYIDETIILTVSQEKLKAASKQRKNELPAPDKLDTQTEKEDVDLAPKEEESTDDPSLPSEKVEESNESPTKPPENELEPPPAQKSEGQNEKPEELEEPKEPAAPQPEDALKGELSTDKEKR</sequence>
<dbReference type="Proteomes" id="UP000037109">
    <property type="component" value="Unassembled WGS sequence"/>
</dbReference>
<dbReference type="RefSeq" id="WP_053436952.1">
    <property type="nucleotide sequence ID" value="NZ_LGUF01000007.1"/>
</dbReference>
<accession>A0A0M0GIB5</accession>
<proteinExistence type="predicted"/>
<protein>
    <submittedName>
        <fullName evidence="2">Uncharacterized protein</fullName>
    </submittedName>
</protein>
<keyword evidence="3" id="KW-1185">Reference proteome</keyword>
<organism evidence="2 3">
    <name type="scientific">Sporosarcina globispora</name>
    <name type="common">Bacillus globisporus</name>
    <dbReference type="NCBI Taxonomy" id="1459"/>
    <lineage>
        <taxon>Bacteria</taxon>
        <taxon>Bacillati</taxon>
        <taxon>Bacillota</taxon>
        <taxon>Bacilli</taxon>
        <taxon>Bacillales</taxon>
        <taxon>Caryophanaceae</taxon>
        <taxon>Sporosarcina</taxon>
    </lineage>
</organism>